<reference evidence="3 4" key="1">
    <citation type="journal article" date="2017" name="BMC Genomics">
        <title>Comparative genomic and phylogenomic analyses of the Bifidobacteriaceae family.</title>
        <authorList>
            <person name="Lugli G.A."/>
            <person name="Milani C."/>
            <person name="Turroni F."/>
            <person name="Duranti S."/>
            <person name="Mancabelli L."/>
            <person name="Mangifesta M."/>
            <person name="Ferrario C."/>
            <person name="Modesto M."/>
            <person name="Mattarelli P."/>
            <person name="Jiri K."/>
            <person name="van Sinderen D."/>
            <person name="Ventura M."/>
        </authorList>
    </citation>
    <scope>NUCLEOTIDE SEQUENCE [LARGE SCALE GENOMIC DNA]</scope>
    <source>
        <strain evidence="3 4">DSM 100201</strain>
    </source>
</reference>
<feature type="domain" description="Glycosyltransferase 2-like" evidence="2">
    <location>
        <begin position="15"/>
        <end position="132"/>
    </location>
</feature>
<comment type="caution">
    <text evidence="3">The sequence shown here is derived from an EMBL/GenBank/DDBJ whole genome shotgun (WGS) entry which is preliminary data.</text>
</comment>
<protein>
    <submittedName>
        <fullName evidence="3">Glycosyl transferase 2 family protein</fullName>
    </submittedName>
</protein>
<keyword evidence="3" id="KW-0808">Transferase</keyword>
<dbReference type="Proteomes" id="UP000216444">
    <property type="component" value="Unassembled WGS sequence"/>
</dbReference>
<evidence type="ECO:0000313" key="4">
    <source>
        <dbReference type="Proteomes" id="UP000216444"/>
    </source>
</evidence>
<dbReference type="Pfam" id="PF00535">
    <property type="entry name" value="Glycos_transf_2"/>
    <property type="match status" value="1"/>
</dbReference>
<keyword evidence="1" id="KW-0175">Coiled coil</keyword>
<dbReference type="PANTHER" id="PTHR22916:SF3">
    <property type="entry name" value="UDP-GLCNAC:BETAGAL BETA-1,3-N-ACETYLGLUCOSAMINYLTRANSFERASE-LIKE PROTEIN 1"/>
    <property type="match status" value="1"/>
</dbReference>
<name>A0A261FED6_9BIFI</name>
<sequence>MSKEIQQTGHDPKVSVIMAVYNAASYLEQSIGSLLDQTFTDYEILCVDDGSTDESCDVINGLIDVHPNGSRIRLLHTSHVGVGEARNIALQQARGQYIAFLDSDDYADPKMLEKAVTKADDTRADIVIWDVWFMDHKSGQEIYPPVGTLNFHYFDDGSGTFSYEKNPDYIFTSFQNWVWNKLFRRDFLKENDIKFPNLARTEDLEFTCLALVEAKRIAVIYERLVKYRINRGSSNMDTVDLHPLDFLTAFVDLKEELVRRGIYQNVRMSYINWALSSALFNLSTQARYETFLSVFNALRDYGFRQMDITDQLTREDIQNEAWWNEYQTMLASTPEELLLHYLRDTRRNEAFFICELNKADREKNKLSQTINTLNQTVQEQQEHVTELKTALEHEQETARHERKMHEHWEHKAQATRNSITFKVGRIVIFPLHAVKRLVQAIRR</sequence>
<dbReference type="CDD" id="cd00761">
    <property type="entry name" value="Glyco_tranf_GTA_type"/>
    <property type="match status" value="1"/>
</dbReference>
<dbReference type="AlphaFoldDB" id="A0A261FED6"/>
<evidence type="ECO:0000259" key="2">
    <source>
        <dbReference type="Pfam" id="PF00535"/>
    </source>
</evidence>
<gene>
    <name evidence="3" type="ORF">BTIS_1350</name>
</gene>
<evidence type="ECO:0000313" key="3">
    <source>
        <dbReference type="EMBL" id="OZG57509.1"/>
    </source>
</evidence>
<dbReference type="InterPro" id="IPR029044">
    <property type="entry name" value="Nucleotide-diphossugar_trans"/>
</dbReference>
<dbReference type="InterPro" id="IPR001173">
    <property type="entry name" value="Glyco_trans_2-like"/>
</dbReference>
<keyword evidence="4" id="KW-1185">Reference proteome</keyword>
<organism evidence="3 4">
    <name type="scientific">Bifidobacterium tissieri</name>
    <dbReference type="NCBI Taxonomy" id="1630162"/>
    <lineage>
        <taxon>Bacteria</taxon>
        <taxon>Bacillati</taxon>
        <taxon>Actinomycetota</taxon>
        <taxon>Actinomycetes</taxon>
        <taxon>Bifidobacteriales</taxon>
        <taxon>Bifidobacteriaceae</taxon>
        <taxon>Bifidobacterium</taxon>
    </lineage>
</organism>
<dbReference type="GO" id="GO:0016758">
    <property type="term" value="F:hexosyltransferase activity"/>
    <property type="evidence" value="ECO:0007669"/>
    <property type="project" value="UniProtKB-ARBA"/>
</dbReference>
<dbReference type="EMBL" id="MWWV01000008">
    <property type="protein sequence ID" value="OZG57509.1"/>
    <property type="molecule type" value="Genomic_DNA"/>
</dbReference>
<feature type="coiled-coil region" evidence="1">
    <location>
        <begin position="356"/>
        <end position="397"/>
    </location>
</feature>
<proteinExistence type="predicted"/>
<dbReference type="PANTHER" id="PTHR22916">
    <property type="entry name" value="GLYCOSYLTRANSFERASE"/>
    <property type="match status" value="1"/>
</dbReference>
<dbReference type="SUPFAM" id="SSF53448">
    <property type="entry name" value="Nucleotide-diphospho-sugar transferases"/>
    <property type="match status" value="1"/>
</dbReference>
<accession>A0A261FED6</accession>
<dbReference type="Gene3D" id="3.90.550.10">
    <property type="entry name" value="Spore Coat Polysaccharide Biosynthesis Protein SpsA, Chain A"/>
    <property type="match status" value="1"/>
</dbReference>
<dbReference type="RefSeq" id="WP_158216861.1">
    <property type="nucleotide sequence ID" value="NZ_MWWV01000008.1"/>
</dbReference>
<evidence type="ECO:0000256" key="1">
    <source>
        <dbReference type="SAM" id="Coils"/>
    </source>
</evidence>